<evidence type="ECO:0000313" key="2">
    <source>
        <dbReference type="Proteomes" id="UP000570851"/>
    </source>
</evidence>
<protein>
    <submittedName>
        <fullName evidence="1">DUF1822 family protein</fullName>
    </submittedName>
</protein>
<dbReference type="RefSeq" id="WP_011316847.1">
    <property type="nucleotide sequence ID" value="NZ_JACKZP010000307.1"/>
</dbReference>
<keyword evidence="2" id="KW-1185">Reference proteome</keyword>
<comment type="caution">
    <text evidence="1">The sequence shown here is derived from an EMBL/GenBank/DDBJ whole genome shotgun (WGS) entry which is preliminary data.</text>
</comment>
<geneLocation type="plasmid" evidence="1">
    <name>pN2B-C</name>
</geneLocation>
<name>A0ABR6SI04_ANAVA</name>
<evidence type="ECO:0000313" key="1">
    <source>
        <dbReference type="EMBL" id="MBC1306028.1"/>
    </source>
</evidence>
<dbReference type="Pfam" id="PF08852">
    <property type="entry name" value="DUF1822"/>
    <property type="match status" value="1"/>
</dbReference>
<gene>
    <name evidence="1" type="ORF">GNE12_29595</name>
</gene>
<dbReference type="EMBL" id="JACKZP010000307">
    <property type="protein sequence ID" value="MBC1306028.1"/>
    <property type="molecule type" value="Genomic_DNA"/>
</dbReference>
<dbReference type="InterPro" id="IPR014951">
    <property type="entry name" value="DUF1822"/>
</dbReference>
<dbReference type="Proteomes" id="UP000570851">
    <property type="component" value="Unassembled WGS sequence"/>
</dbReference>
<proteinExistence type="predicted"/>
<organism evidence="1 2">
    <name type="scientific">Trichormus variabilis N2B</name>
    <dbReference type="NCBI Taxonomy" id="2681315"/>
    <lineage>
        <taxon>Bacteria</taxon>
        <taxon>Bacillati</taxon>
        <taxon>Cyanobacteriota</taxon>
        <taxon>Cyanophyceae</taxon>
        <taxon>Nostocales</taxon>
        <taxon>Nostocaceae</taxon>
        <taxon>Trichormus</taxon>
    </lineage>
</organism>
<dbReference type="GeneID" id="58727395"/>
<accession>A0ABR6SI04</accession>
<reference evidence="1 2" key="1">
    <citation type="submission" date="2019-11" db="EMBL/GenBank/DDBJ databases">
        <title>Comparison of genomes from free-living endosymbiotic cyanobacteria isolated from Azolla.</title>
        <authorList>
            <person name="Thiel T."/>
            <person name="Pratte B."/>
        </authorList>
    </citation>
    <scope>NUCLEOTIDE SEQUENCE [LARGE SCALE GENOMIC DNA]</scope>
    <source>
        <strain evidence="1 2">N2B</strain>
        <plasmid evidence="1">pN2B-C</plasmid>
    </source>
</reference>
<sequence>MDDQLNALRDLAIPFPITASFRQQARAYASQYFTQDTHERVYLNTLAVLVANAYFRLLNFQTNLTKAERWNAACRVWSEANEIELVGLGNLECRVITAGQQTIILPPETWADRIGYLFVEITSSEKVATLIGFLPAFDAETSGEEVAISTTGYAYADLKSMDEAMDYLTQQEASARSKTGEIDNLTRDFAAKKITYLRNWLNNVYDSDWEPAMRELSAATCKKKIQLVGQVFEMQLSVSQSNGAITVTVIVRLESGFLPIGIQVSVPDESEIYTETVSTPADLIRIPLEFSPGEEFWVELRWGETFTREYFIA</sequence>
<keyword evidence="1" id="KW-0614">Plasmid</keyword>